<dbReference type="Proteomes" id="UP000250796">
    <property type="component" value="Chromosome MESINF"/>
</dbReference>
<dbReference type="PANTHER" id="PTHR36833:SF1">
    <property type="entry name" value="INTEGRAL MEMBRANE TRANSPORT PROTEIN"/>
    <property type="match status" value="1"/>
</dbReference>
<keyword evidence="3" id="KW-1185">Reference proteome</keyword>
<dbReference type="Pfam" id="PF06182">
    <property type="entry name" value="ABC2_membrane_6"/>
    <property type="match status" value="1"/>
</dbReference>
<reference evidence="2 3" key="1">
    <citation type="submission" date="2017-01" db="EMBL/GenBank/DDBJ databases">
        <authorList>
            <person name="Erauso G."/>
        </authorList>
    </citation>
    <scope>NUCLEOTIDE SEQUENCE [LARGE SCALE GENOMIC DNA]</scope>
    <source>
        <strain evidence="2">MESINF1</strain>
    </source>
</reference>
<organism evidence="2 3">
    <name type="scientific">Mesotoga infera</name>
    <dbReference type="NCBI Taxonomy" id="1236046"/>
    <lineage>
        <taxon>Bacteria</taxon>
        <taxon>Thermotogati</taxon>
        <taxon>Thermotogota</taxon>
        <taxon>Thermotogae</taxon>
        <taxon>Kosmotogales</taxon>
        <taxon>Kosmotogaceae</taxon>
        <taxon>Mesotoga</taxon>
    </lineage>
</organism>
<evidence type="ECO:0000256" key="1">
    <source>
        <dbReference type="SAM" id="Phobius"/>
    </source>
</evidence>
<feature type="transmembrane region" description="Helical" evidence="1">
    <location>
        <begin position="200"/>
        <end position="218"/>
    </location>
</feature>
<keyword evidence="1" id="KW-0812">Transmembrane</keyword>
<sequence>MRSVIALFMASLKAQYEYRLNFWLDTLINGANLFSDFLLMAFLMLSFKEIGGWSLGEIAVIYSIVEMGWGIFRLFGEGLHRFEELMVTGRFDLLLIRPMNTVKQLLLERIDFRRLGVVIEALAVAIFGFTASRIDFGDMWLAYIVLVFFSTVMTFEINIILAAIAFWTVRNSDIIVLAFYSTRTAAMYPAHIYGPVLKNVLTFIVPLATVAYFPVGYLTGRITSIIALISPVLGVTALLPVTVLIWKLGLKHYASTGT</sequence>
<gene>
    <name evidence="2" type="ORF">MESINF_0004</name>
</gene>
<accession>A0A7Z7LDR8</accession>
<dbReference type="AlphaFoldDB" id="A0A7Z7LDR8"/>
<keyword evidence="1" id="KW-0472">Membrane</keyword>
<feature type="transmembrane region" description="Helical" evidence="1">
    <location>
        <begin position="50"/>
        <end position="72"/>
    </location>
</feature>
<evidence type="ECO:0008006" key="4">
    <source>
        <dbReference type="Google" id="ProtNLM"/>
    </source>
</evidence>
<name>A0A7Z7LDR8_9BACT</name>
<dbReference type="EMBL" id="LS974202">
    <property type="protein sequence ID" value="SSC11453.1"/>
    <property type="molecule type" value="Genomic_DNA"/>
</dbReference>
<dbReference type="RefSeq" id="WP_169697930.1">
    <property type="nucleotide sequence ID" value="NZ_LS974202.1"/>
</dbReference>
<feature type="transmembrane region" description="Helical" evidence="1">
    <location>
        <begin position="20"/>
        <end position="44"/>
    </location>
</feature>
<keyword evidence="1" id="KW-1133">Transmembrane helix</keyword>
<feature type="transmembrane region" description="Helical" evidence="1">
    <location>
        <begin position="140"/>
        <end position="167"/>
    </location>
</feature>
<dbReference type="InterPro" id="IPR010390">
    <property type="entry name" value="ABC-2_transporter-like"/>
</dbReference>
<evidence type="ECO:0000313" key="2">
    <source>
        <dbReference type="EMBL" id="SSC11453.1"/>
    </source>
</evidence>
<feature type="transmembrane region" description="Helical" evidence="1">
    <location>
        <begin position="174"/>
        <end position="194"/>
    </location>
</feature>
<evidence type="ECO:0000313" key="3">
    <source>
        <dbReference type="Proteomes" id="UP000250796"/>
    </source>
</evidence>
<protein>
    <recommendedName>
        <fullName evidence="4">ABC transporter permease</fullName>
    </recommendedName>
</protein>
<dbReference type="PANTHER" id="PTHR36833">
    <property type="entry name" value="SLR0610 PROTEIN-RELATED"/>
    <property type="match status" value="1"/>
</dbReference>
<proteinExistence type="predicted"/>
<feature type="transmembrane region" description="Helical" evidence="1">
    <location>
        <begin position="115"/>
        <end position="134"/>
    </location>
</feature>
<dbReference type="KEGG" id="minf:MESINF_0004"/>
<feature type="transmembrane region" description="Helical" evidence="1">
    <location>
        <begin position="225"/>
        <end position="246"/>
    </location>
</feature>